<dbReference type="InterPro" id="IPR011009">
    <property type="entry name" value="Kinase-like_dom_sf"/>
</dbReference>
<dbReference type="RefSeq" id="WP_069910360.1">
    <property type="nucleotide sequence ID" value="NZ_LAJE02000207.1"/>
</dbReference>
<dbReference type="Gene3D" id="3.90.1200.10">
    <property type="match status" value="1"/>
</dbReference>
<dbReference type="InterPro" id="IPR002575">
    <property type="entry name" value="Aminoglycoside_PTrfase"/>
</dbReference>
<dbReference type="OrthoDB" id="3806873at2"/>
<gene>
    <name evidence="2" type="ORF">VW23_021380</name>
</gene>
<accession>A0A1E5XPA0</accession>
<evidence type="ECO:0000313" key="3">
    <source>
        <dbReference type="Proteomes" id="UP000095463"/>
    </source>
</evidence>
<protein>
    <recommendedName>
        <fullName evidence="1">Aminoglycoside phosphotransferase domain-containing protein</fullName>
    </recommendedName>
</protein>
<keyword evidence="3" id="KW-1185">Reference proteome</keyword>
<comment type="caution">
    <text evidence="2">The sequence shown here is derived from an EMBL/GenBank/DDBJ whole genome shotgun (WGS) entry which is preliminary data.</text>
</comment>
<reference evidence="2 3" key="1">
    <citation type="journal article" date="2015" name="Genome Announc.">
        <title>Genome Assemblies of Three Soil-Associated Devosia species: D. insulae, D. limi, and D. soli.</title>
        <authorList>
            <person name="Hassan Y.I."/>
            <person name="Lepp D."/>
            <person name="Zhou T."/>
        </authorList>
    </citation>
    <scope>NUCLEOTIDE SEQUENCE [LARGE SCALE GENOMIC DNA]</scope>
    <source>
        <strain evidence="2 3">DS-56</strain>
    </source>
</reference>
<sequence length="308" mass="33828">MALPDFPVVSDEMLHAIAAQHGIAAGSVAPMAQVGIFNAIYALGDRHVLRVPRQHQRFEGTALNEAVAVPLARAAGVRTPALLVSDATRSILPVAYGIYERVEGRVLERAVSDPALVTATWRELGRDLARLHAAVTRSAATELLSWDDKTDPRPLPAEIARVGYFGAAEAEWLTRWLDRLAPYAEAPGEARFLHGDSQASNLIVGAHSLDYVAVLDWGGCEWGDVSRDFAGVPLRAVPAMLEGYGESGRIDDGLRPRIVWRHLQIALHQLRGKPVPDYSWGERPIGMLLEVLRFFGEQRDEAWRAWGP</sequence>
<evidence type="ECO:0000259" key="1">
    <source>
        <dbReference type="Pfam" id="PF01636"/>
    </source>
</evidence>
<feature type="domain" description="Aminoglycoside phosphotransferase" evidence="1">
    <location>
        <begin position="38"/>
        <end position="244"/>
    </location>
</feature>
<dbReference type="SUPFAM" id="SSF56112">
    <property type="entry name" value="Protein kinase-like (PK-like)"/>
    <property type="match status" value="1"/>
</dbReference>
<name>A0A1E5XPA0_9HYPH</name>
<evidence type="ECO:0000313" key="2">
    <source>
        <dbReference type="EMBL" id="OEO30432.1"/>
    </source>
</evidence>
<dbReference type="AlphaFoldDB" id="A0A1E5XPA0"/>
<dbReference type="EMBL" id="LAJE02000207">
    <property type="protein sequence ID" value="OEO30432.1"/>
    <property type="molecule type" value="Genomic_DNA"/>
</dbReference>
<dbReference type="InterPro" id="IPR051678">
    <property type="entry name" value="AGP_Transferase"/>
</dbReference>
<dbReference type="PANTHER" id="PTHR21310">
    <property type="entry name" value="AMINOGLYCOSIDE PHOSPHOTRANSFERASE-RELATED-RELATED"/>
    <property type="match status" value="1"/>
</dbReference>
<organism evidence="2 3">
    <name type="scientific">Devosia insulae DS-56</name>
    <dbReference type="NCBI Taxonomy" id="1116389"/>
    <lineage>
        <taxon>Bacteria</taxon>
        <taxon>Pseudomonadati</taxon>
        <taxon>Pseudomonadota</taxon>
        <taxon>Alphaproteobacteria</taxon>
        <taxon>Hyphomicrobiales</taxon>
        <taxon>Devosiaceae</taxon>
        <taxon>Devosia</taxon>
    </lineage>
</organism>
<dbReference type="Proteomes" id="UP000095463">
    <property type="component" value="Unassembled WGS sequence"/>
</dbReference>
<proteinExistence type="predicted"/>
<dbReference type="Pfam" id="PF01636">
    <property type="entry name" value="APH"/>
    <property type="match status" value="1"/>
</dbReference>